<keyword evidence="8 10" id="KW-0560">Oxidoreductase</keyword>
<dbReference type="NCBIfam" id="NF033855">
    <property type="entry name" value="tRNA_MNMC2"/>
    <property type="match status" value="1"/>
</dbReference>
<dbReference type="NCBIfam" id="TIGR03197">
    <property type="entry name" value="MnmC_Cterm"/>
    <property type="match status" value="1"/>
</dbReference>
<dbReference type="GO" id="GO:0050660">
    <property type="term" value="F:flavin adenine dinucleotide binding"/>
    <property type="evidence" value="ECO:0007669"/>
    <property type="project" value="UniProtKB-UniRule"/>
</dbReference>
<evidence type="ECO:0000256" key="7">
    <source>
        <dbReference type="ARBA" id="ARBA00022827"/>
    </source>
</evidence>
<dbReference type="GO" id="GO:0032259">
    <property type="term" value="P:methylation"/>
    <property type="evidence" value="ECO:0007669"/>
    <property type="project" value="UniProtKB-KW"/>
</dbReference>
<keyword evidence="6 10" id="KW-0819">tRNA processing</keyword>
<dbReference type="InterPro" id="IPR036188">
    <property type="entry name" value="FAD/NAD-bd_sf"/>
</dbReference>
<evidence type="ECO:0000256" key="3">
    <source>
        <dbReference type="ARBA" id="ARBA00022630"/>
    </source>
</evidence>
<comment type="catalytic activity">
    <reaction evidence="10">
        <text>5-aminomethyl-2-thiouridine(34) in tRNA + S-adenosyl-L-methionine = 5-methylaminomethyl-2-thiouridine(34) in tRNA + S-adenosyl-L-homocysteine + H(+)</text>
        <dbReference type="Rhea" id="RHEA:19569"/>
        <dbReference type="Rhea" id="RHEA-COMP:10195"/>
        <dbReference type="Rhea" id="RHEA-COMP:10197"/>
        <dbReference type="ChEBI" id="CHEBI:15378"/>
        <dbReference type="ChEBI" id="CHEBI:57856"/>
        <dbReference type="ChEBI" id="CHEBI:59789"/>
        <dbReference type="ChEBI" id="CHEBI:74454"/>
        <dbReference type="ChEBI" id="CHEBI:74455"/>
        <dbReference type="EC" id="2.1.1.61"/>
    </reaction>
</comment>
<organism evidence="13 14">
    <name type="scientific">Legionella steelei</name>
    <dbReference type="NCBI Taxonomy" id="947033"/>
    <lineage>
        <taxon>Bacteria</taxon>
        <taxon>Pseudomonadati</taxon>
        <taxon>Pseudomonadota</taxon>
        <taxon>Gammaproteobacteria</taxon>
        <taxon>Legionellales</taxon>
        <taxon>Legionellaceae</taxon>
        <taxon>Legionella</taxon>
    </lineage>
</organism>
<dbReference type="Pfam" id="PF01266">
    <property type="entry name" value="DAO"/>
    <property type="match status" value="1"/>
</dbReference>
<evidence type="ECO:0000256" key="1">
    <source>
        <dbReference type="ARBA" id="ARBA00022490"/>
    </source>
</evidence>
<dbReference type="RefSeq" id="WP_058510418.1">
    <property type="nucleotide sequence ID" value="NZ_LNYY01000019.1"/>
</dbReference>
<dbReference type="EMBL" id="LNYY01000019">
    <property type="protein sequence ID" value="KTD68311.1"/>
    <property type="molecule type" value="Genomic_DNA"/>
</dbReference>
<evidence type="ECO:0000313" key="14">
    <source>
        <dbReference type="Proteomes" id="UP000054926"/>
    </source>
</evidence>
<feature type="domain" description="MnmC-like methyltransferase" evidence="12">
    <location>
        <begin position="119"/>
        <end position="251"/>
    </location>
</feature>
<feature type="region of interest" description="FAD-dependent cmnm(5)s(2)U34 oxidoreductase" evidence="10">
    <location>
        <begin position="283"/>
        <end position="669"/>
    </location>
</feature>
<reference evidence="13 14" key="1">
    <citation type="submission" date="2015-11" db="EMBL/GenBank/DDBJ databases">
        <title>Genomic analysis of 38 Legionella species identifies large and diverse effector repertoires.</title>
        <authorList>
            <person name="Burstein D."/>
            <person name="Amaro F."/>
            <person name="Zusman T."/>
            <person name="Lifshitz Z."/>
            <person name="Cohen O."/>
            <person name="Gilbert J.A."/>
            <person name="Pupko T."/>
            <person name="Shuman H.A."/>
            <person name="Segal G."/>
        </authorList>
    </citation>
    <scope>NUCLEOTIDE SEQUENCE [LARGE SCALE GENOMIC DNA]</scope>
    <source>
        <strain evidence="13 14">IMVS3376</strain>
    </source>
</reference>
<dbReference type="Gene3D" id="3.40.50.150">
    <property type="entry name" value="Vaccinia Virus protein VP39"/>
    <property type="match status" value="1"/>
</dbReference>
<keyword evidence="3 10" id="KW-0285">Flavoprotein</keyword>
<sequence>MSNFFVPINKAELDWHGALPFSKRYDDVYHSSDGGINQALHVFIDGNDLIKRWQLFSNDKPQTFTIAETGFGIGLNFLVSWSLWEQYAPKSCQLHFISCEKHPLSLTDLTKGLAFWPQLAIQAQQLIASYPVLTPGYHHLSFCEGRVTLTLMLGDALECYEQLLICGEPSLEKQLRTTFVDAWFLDGFAPSKNKSMWSDALIKIIAMLSKEHTTLATYTAAGSVKTNLNQNGFAVEKRKGFGQKRHMICAYFVQGSKQKTAKRHTPWHVSIPEKHSSKSAVILGAGLAGCFTAYALNKRGWNVTLIDELGQVGKSGSANQQAVLFPKLSAYHSPLTQFMLAAFLYATQVYQRILKQTKIGELCGSLLLAYSDKEKLAQSSLHSWLAHYPELGSLVDTQQASDLAGFLLDKPGLYIPLSGWINSPELCQFLVNRESISLVTNSSVNHLVFDKRWIVNNLEAEVLILANGYKINSFKETEHLPVKPIRGQMTAILSTEQSVRLKLPLCGDGHVLPSLNGMHQLGATYELKTAESQIKSHDDQINLAKLRQLAPEILWSEEVKNHWAGVRASTPDYLPLVGKIAMAEQFMQQFASLETNAKRWIAQAGPYYPGLYACAGFGSRGLTTIPLCAEWLASMINNEIGCLPRNLQQALSPARFLRKNIIRGAIKID</sequence>
<keyword evidence="14" id="KW-1185">Reference proteome</keyword>
<dbReference type="PANTHER" id="PTHR13847">
    <property type="entry name" value="SARCOSINE DEHYDROGENASE-RELATED"/>
    <property type="match status" value="1"/>
</dbReference>
<keyword evidence="5 10" id="KW-0949">S-adenosyl-L-methionine</keyword>
<dbReference type="AlphaFoldDB" id="A0A0W0ZGY4"/>
<dbReference type="GO" id="GO:0005737">
    <property type="term" value="C:cytoplasm"/>
    <property type="evidence" value="ECO:0007669"/>
    <property type="project" value="UniProtKB-SubCell"/>
</dbReference>
<evidence type="ECO:0000256" key="8">
    <source>
        <dbReference type="ARBA" id="ARBA00023002"/>
    </source>
</evidence>
<keyword evidence="9 10" id="KW-0511">Multifunctional enzyme</keyword>
<dbReference type="Pfam" id="PF05430">
    <property type="entry name" value="Methyltransf_30"/>
    <property type="match status" value="1"/>
</dbReference>
<dbReference type="GO" id="GO:0004808">
    <property type="term" value="F:tRNA (5-methylaminomethyl-2-thiouridylate)(34)-methyltransferase activity"/>
    <property type="evidence" value="ECO:0007669"/>
    <property type="project" value="UniProtKB-EC"/>
</dbReference>
<comment type="caution">
    <text evidence="13">The sequence shown here is derived from an EMBL/GenBank/DDBJ whole genome shotgun (WGS) entry which is preliminary data.</text>
</comment>
<dbReference type="InterPro" id="IPR023032">
    <property type="entry name" value="tRNA_MAMT_biosynth_bifunc_MnmC"/>
</dbReference>
<gene>
    <name evidence="10" type="primary">mnmC</name>
    <name evidence="13" type="ORF">Lste_1469</name>
</gene>
<dbReference type="HAMAP" id="MF_01102">
    <property type="entry name" value="MnmC"/>
    <property type="match status" value="1"/>
</dbReference>
<keyword evidence="4 10" id="KW-0808">Transferase</keyword>
<feature type="domain" description="FAD dependent oxidoreductase" evidence="11">
    <location>
        <begin position="280"/>
        <end position="634"/>
    </location>
</feature>
<evidence type="ECO:0000256" key="9">
    <source>
        <dbReference type="ARBA" id="ARBA00023268"/>
    </source>
</evidence>
<dbReference type="InterPro" id="IPR029063">
    <property type="entry name" value="SAM-dependent_MTases_sf"/>
</dbReference>
<evidence type="ECO:0000256" key="4">
    <source>
        <dbReference type="ARBA" id="ARBA00022679"/>
    </source>
</evidence>
<dbReference type="EC" id="1.5.-.-" evidence="10"/>
<keyword evidence="1 10" id="KW-0963">Cytoplasm</keyword>
<dbReference type="Proteomes" id="UP000054926">
    <property type="component" value="Unassembled WGS sequence"/>
</dbReference>
<accession>A0A0W0ZGY4</accession>
<dbReference type="GO" id="GO:0002097">
    <property type="term" value="P:tRNA wobble base modification"/>
    <property type="evidence" value="ECO:0007669"/>
    <property type="project" value="UniProtKB-UniRule"/>
</dbReference>
<evidence type="ECO:0000259" key="11">
    <source>
        <dbReference type="Pfam" id="PF01266"/>
    </source>
</evidence>
<dbReference type="SUPFAM" id="SSF54373">
    <property type="entry name" value="FAD-linked reductases, C-terminal domain"/>
    <property type="match status" value="1"/>
</dbReference>
<feature type="region of interest" description="tRNA (mnm(5)s(2)U34)-methyltransferase" evidence="10">
    <location>
        <begin position="1"/>
        <end position="253"/>
    </location>
</feature>
<comment type="subcellular location">
    <subcellularLocation>
        <location evidence="10">Cytoplasm</location>
    </subcellularLocation>
</comment>
<dbReference type="InterPro" id="IPR006076">
    <property type="entry name" value="FAD-dep_OxRdtase"/>
</dbReference>
<comment type="cofactor">
    <cofactor evidence="10">
        <name>FAD</name>
        <dbReference type="ChEBI" id="CHEBI:57692"/>
    </cofactor>
</comment>
<dbReference type="EC" id="2.1.1.61" evidence="10"/>
<dbReference type="NCBIfam" id="NF002481">
    <property type="entry name" value="PRK01747.1-2"/>
    <property type="match status" value="1"/>
</dbReference>
<evidence type="ECO:0000256" key="5">
    <source>
        <dbReference type="ARBA" id="ARBA00022691"/>
    </source>
</evidence>
<dbReference type="PATRIC" id="fig|947033.5.peg.1561"/>
<protein>
    <recommendedName>
        <fullName evidence="10">tRNA 5-methylaminomethyl-2-thiouridine biosynthesis bifunctional protein MnmC</fullName>
        <shortName evidence="10">tRNA mnm(5)s(2)U biosynthesis bifunctional protein</shortName>
    </recommendedName>
    <domain>
        <recommendedName>
            <fullName evidence="10">tRNA (mnm(5)s(2)U34)-methyltransferase</fullName>
            <ecNumber evidence="10">2.1.1.61</ecNumber>
        </recommendedName>
    </domain>
    <domain>
        <recommendedName>
            <fullName evidence="10">FAD-dependent cmnm(5)s(2)U34 oxidoreductase</fullName>
            <ecNumber evidence="10">1.5.-.-</ecNumber>
        </recommendedName>
    </domain>
</protein>
<evidence type="ECO:0000256" key="2">
    <source>
        <dbReference type="ARBA" id="ARBA00022603"/>
    </source>
</evidence>
<dbReference type="InterPro" id="IPR017610">
    <property type="entry name" value="tRNA_S-uridine_synth_MnmC_C"/>
</dbReference>
<evidence type="ECO:0000256" key="10">
    <source>
        <dbReference type="HAMAP-Rule" id="MF_01102"/>
    </source>
</evidence>
<dbReference type="STRING" id="947033.Lste_1469"/>
<evidence type="ECO:0000259" key="12">
    <source>
        <dbReference type="Pfam" id="PF05430"/>
    </source>
</evidence>
<dbReference type="GO" id="GO:0016645">
    <property type="term" value="F:oxidoreductase activity, acting on the CH-NH group of donors"/>
    <property type="evidence" value="ECO:0007669"/>
    <property type="project" value="InterPro"/>
</dbReference>
<dbReference type="Gene3D" id="3.50.50.60">
    <property type="entry name" value="FAD/NAD(P)-binding domain"/>
    <property type="match status" value="1"/>
</dbReference>
<dbReference type="InterPro" id="IPR047785">
    <property type="entry name" value="tRNA_MNMC2"/>
</dbReference>
<dbReference type="InterPro" id="IPR008471">
    <property type="entry name" value="MnmC-like_methylTransf"/>
</dbReference>
<proteinExistence type="inferred from homology"/>
<dbReference type="OrthoDB" id="9786494at2"/>
<name>A0A0W0ZGY4_9GAMM</name>
<dbReference type="Gene3D" id="3.30.9.10">
    <property type="entry name" value="D-Amino Acid Oxidase, subunit A, domain 2"/>
    <property type="match status" value="1"/>
</dbReference>
<evidence type="ECO:0000313" key="13">
    <source>
        <dbReference type="EMBL" id="KTD68311.1"/>
    </source>
</evidence>
<comment type="similarity">
    <text evidence="10">In the C-terminal section; belongs to the DAO family.</text>
</comment>
<evidence type="ECO:0000256" key="6">
    <source>
        <dbReference type="ARBA" id="ARBA00022694"/>
    </source>
</evidence>
<dbReference type="SUPFAM" id="SSF51971">
    <property type="entry name" value="Nucleotide-binding domain"/>
    <property type="match status" value="1"/>
</dbReference>
<comment type="function">
    <text evidence="10">Catalyzes the last two steps in the biosynthesis of 5-methylaminomethyl-2-thiouridine (mnm(5)s(2)U) at the wobble position (U34) in tRNA. Catalyzes the FAD-dependent demodification of cmnm(5)s(2)U34 to nm(5)s(2)U34, followed by the transfer of a methyl group from S-adenosyl-L-methionine to nm(5)s(2)U34, to form mnm(5)s(2)U34.</text>
</comment>
<comment type="similarity">
    <text evidence="10">In the N-terminal section; belongs to the methyltransferase superfamily. tRNA (mnm(5)s(2)U34)-methyltransferase family.</text>
</comment>
<dbReference type="PANTHER" id="PTHR13847:SF283">
    <property type="entry name" value="TRNA 5-METHYLAMINOMETHYL-2-THIOURIDINE BIOSYNTHESIS BIFUNCTIONAL PROTEIN MNMC"/>
    <property type="match status" value="1"/>
</dbReference>
<keyword evidence="2 10" id="KW-0489">Methyltransferase</keyword>
<keyword evidence="7 10" id="KW-0274">FAD</keyword>